<evidence type="ECO:0000256" key="2">
    <source>
        <dbReference type="SAM" id="Phobius"/>
    </source>
</evidence>
<reference evidence="4 5" key="1">
    <citation type="submission" date="2019-09" db="EMBL/GenBank/DDBJ databases">
        <title>Draft genome sequence of Acinetobacter tandoii W4-4-4 isolated from environmental water sample.</title>
        <authorList>
            <person name="Wee S.K."/>
            <person name="Yan B."/>
            <person name="Mustaffa S.B."/>
            <person name="Yap E.P.H."/>
        </authorList>
    </citation>
    <scope>NUCLEOTIDE SEQUENCE [LARGE SCALE GENOMIC DNA]</scope>
    <source>
        <strain evidence="4 5">W4-4-4</strain>
    </source>
</reference>
<comment type="caution">
    <text evidence="4">The sequence shown here is derived from an EMBL/GenBank/DDBJ whole genome shotgun (WGS) entry which is preliminary data.</text>
</comment>
<evidence type="ECO:0000259" key="3">
    <source>
        <dbReference type="PROSITE" id="PS51857"/>
    </source>
</evidence>
<organism evidence="4 5">
    <name type="scientific">Acinetobacter tandoii</name>
    <dbReference type="NCBI Taxonomy" id="202954"/>
    <lineage>
        <taxon>Bacteria</taxon>
        <taxon>Pseudomonadati</taxon>
        <taxon>Pseudomonadota</taxon>
        <taxon>Gammaproteobacteria</taxon>
        <taxon>Moraxellales</taxon>
        <taxon>Moraxellaceae</taxon>
        <taxon>Acinetobacter</taxon>
    </lineage>
</organism>
<protein>
    <submittedName>
        <fullName evidence="4">DNA-binding protein</fullName>
    </submittedName>
</protein>
<dbReference type="InterPro" id="IPR008613">
    <property type="entry name" value="Excalibur_Ca-bd_domain"/>
</dbReference>
<evidence type="ECO:0000313" key="4">
    <source>
        <dbReference type="EMBL" id="KAB1858256.1"/>
    </source>
</evidence>
<dbReference type="Proteomes" id="UP000325788">
    <property type="component" value="Unassembled WGS sequence"/>
</dbReference>
<dbReference type="GO" id="GO:0005829">
    <property type="term" value="C:cytosol"/>
    <property type="evidence" value="ECO:0007669"/>
    <property type="project" value="UniProtKB-ARBA"/>
</dbReference>
<dbReference type="InterPro" id="IPR019844">
    <property type="entry name" value="CSD_CS"/>
</dbReference>
<proteinExistence type="predicted"/>
<dbReference type="Pfam" id="PF05901">
    <property type="entry name" value="Excalibur"/>
    <property type="match status" value="1"/>
</dbReference>
<evidence type="ECO:0000256" key="1">
    <source>
        <dbReference type="RuleBase" id="RU000408"/>
    </source>
</evidence>
<name>A0A5N4WNR2_9GAMM</name>
<feature type="transmembrane region" description="Helical" evidence="2">
    <location>
        <begin position="105"/>
        <end position="122"/>
    </location>
</feature>
<keyword evidence="2" id="KW-0812">Transmembrane</keyword>
<dbReference type="Pfam" id="PF00313">
    <property type="entry name" value="CSD"/>
    <property type="match status" value="1"/>
</dbReference>
<keyword evidence="2" id="KW-1133">Transmembrane helix</keyword>
<dbReference type="CDD" id="cd04458">
    <property type="entry name" value="CSP_CDS"/>
    <property type="match status" value="1"/>
</dbReference>
<comment type="subcellular location">
    <subcellularLocation>
        <location evidence="1">Cytoplasm</location>
    </subcellularLocation>
</comment>
<dbReference type="PROSITE" id="PS00352">
    <property type="entry name" value="CSD_1"/>
    <property type="match status" value="1"/>
</dbReference>
<dbReference type="InterPro" id="IPR002059">
    <property type="entry name" value="CSP_DNA-bd"/>
</dbReference>
<dbReference type="EMBL" id="VXLD01000002">
    <property type="protein sequence ID" value="KAB1858256.1"/>
    <property type="molecule type" value="Genomic_DNA"/>
</dbReference>
<accession>A0A5N4WNR2</accession>
<dbReference type="SUPFAM" id="SSF50249">
    <property type="entry name" value="Nucleic acid-binding proteins"/>
    <property type="match status" value="1"/>
</dbReference>
<feature type="domain" description="CSD" evidence="3">
    <location>
        <begin position="2"/>
        <end position="66"/>
    </location>
</feature>
<evidence type="ECO:0000313" key="5">
    <source>
        <dbReference type="Proteomes" id="UP000325788"/>
    </source>
</evidence>
<dbReference type="Gene3D" id="2.40.50.140">
    <property type="entry name" value="Nucleic acid-binding proteins"/>
    <property type="match status" value="1"/>
</dbReference>
<gene>
    <name evidence="4" type="ORF">F4W09_05890</name>
</gene>
<dbReference type="GO" id="GO:0003677">
    <property type="term" value="F:DNA binding"/>
    <property type="evidence" value="ECO:0007669"/>
    <property type="project" value="UniProtKB-KW"/>
</dbReference>
<dbReference type="RefSeq" id="WP_151504301.1">
    <property type="nucleotide sequence ID" value="NZ_JBODRR010000019.1"/>
</dbReference>
<sequence>MFLEGKIKHYNSTRGFGFIQVEDEPKDIFFHIKDFPSWHIKPNEGELLKFRVIEEQGKFKASDIVRLNLKPEEQPLLEQHSFNYRSVPPAEKIVLPRKSVSRLKYMVLFVLIVIAGLGFVAYQKVQDHRVAKQLKAEQLIKEQKRIVEQQREALGHLPDRILSVQGRKNLDTVGYAVNTQQRNISVSPQSEVSKLAIVQKNEPIADFKCDGRTHCSQMRSYDEAVFFIRNCPNTQMDGNHDGEPCEKQFRR</sequence>
<keyword evidence="4" id="KW-0238">DNA-binding</keyword>
<dbReference type="AlphaFoldDB" id="A0A5N4WNR2"/>
<dbReference type="InterPro" id="IPR011129">
    <property type="entry name" value="CSD"/>
</dbReference>
<dbReference type="InterPro" id="IPR012340">
    <property type="entry name" value="NA-bd_OB-fold"/>
</dbReference>
<dbReference type="SMART" id="SM00357">
    <property type="entry name" value="CSP"/>
    <property type="match status" value="1"/>
</dbReference>
<keyword evidence="2" id="KW-0472">Membrane</keyword>
<dbReference type="PROSITE" id="PS51857">
    <property type="entry name" value="CSD_2"/>
    <property type="match status" value="1"/>
</dbReference>